<dbReference type="Gene3D" id="2.60.40.10">
    <property type="entry name" value="Immunoglobulins"/>
    <property type="match status" value="2"/>
</dbReference>
<dbReference type="Pfam" id="PF00345">
    <property type="entry name" value="PapD_N"/>
    <property type="match status" value="1"/>
</dbReference>
<dbReference type="InterPro" id="IPR018046">
    <property type="entry name" value="Pili_assmbl_chaperone_CS"/>
</dbReference>
<dbReference type="AlphaFoldDB" id="A0A1B4PZX0"/>
<dbReference type="SUPFAM" id="SSF49354">
    <property type="entry name" value="PapD-like"/>
    <property type="match status" value="1"/>
</dbReference>
<reference evidence="12 13" key="1">
    <citation type="submission" date="2015-12" db="EMBL/GenBank/DDBJ databases">
        <title>Diversity of Burkholderia near neighbor genomes.</title>
        <authorList>
            <person name="Sahl J."/>
            <person name="Wagner D."/>
            <person name="Keim P."/>
        </authorList>
    </citation>
    <scope>NUCLEOTIDE SEQUENCE [LARGE SCALE GENOMIC DNA]</scope>
    <source>
        <strain evidence="12 13">MSMB1184WGS</strain>
    </source>
</reference>
<dbReference type="RefSeq" id="WP_069274292.1">
    <property type="nucleotide sequence ID" value="NZ_CP013444.1"/>
</dbReference>
<dbReference type="FunFam" id="2.60.40.10:FF:000458">
    <property type="entry name" value="Molecular chaperone FimC"/>
    <property type="match status" value="1"/>
</dbReference>
<dbReference type="Pfam" id="PF02753">
    <property type="entry name" value="PapD_C"/>
    <property type="match status" value="1"/>
</dbReference>
<evidence type="ECO:0000259" key="10">
    <source>
        <dbReference type="Pfam" id="PF00345"/>
    </source>
</evidence>
<sequence length="251" mass="27020">MKYLCRKLLTAAAIAASLFAAHAHASIVIGGTRVIFPANEREVTIKLTNDGQTPALVQTWIDKGDANTSPEKIDVPFTVTPSMFRLDPGNGQTLRLIYTKEPLAQDKETMFWLNVLEVPPKAENGEDAGRLQLAFRTRIKVFFRPQNLPGKADEAPMKTKWQVIRDGKGYALKAVNPTPYFVNLGSVTLRTGDKEFDAGAGYVKPGDSALFPVQGLTVGAESGAEVGYTSINDWGGGIKATQPVSSGKGAP</sequence>
<dbReference type="PANTHER" id="PTHR30251:SF2">
    <property type="entry name" value="FIMBRIAL CHAPERONE YADV-RELATED"/>
    <property type="match status" value="1"/>
</dbReference>
<dbReference type="GO" id="GO:0030288">
    <property type="term" value="C:outer membrane-bounded periplasmic space"/>
    <property type="evidence" value="ECO:0007669"/>
    <property type="project" value="InterPro"/>
</dbReference>
<dbReference type="InterPro" id="IPR001829">
    <property type="entry name" value="Pili_assmbl_chaperone_bac"/>
</dbReference>
<keyword evidence="6 8" id="KW-0143">Chaperone</keyword>
<gene>
    <name evidence="12" type="ORF">WT26_26470</name>
</gene>
<keyword evidence="4 9" id="KW-0732">Signal</keyword>
<dbReference type="Proteomes" id="UP000094776">
    <property type="component" value="Chromosome 2"/>
</dbReference>
<feature type="domain" description="Pili assembly chaperone N-terminal" evidence="10">
    <location>
        <begin position="26"/>
        <end position="148"/>
    </location>
</feature>
<evidence type="ECO:0000256" key="9">
    <source>
        <dbReference type="SAM" id="SignalP"/>
    </source>
</evidence>
<evidence type="ECO:0000256" key="4">
    <source>
        <dbReference type="ARBA" id="ARBA00022729"/>
    </source>
</evidence>
<evidence type="ECO:0000256" key="2">
    <source>
        <dbReference type="ARBA" id="ARBA00007399"/>
    </source>
</evidence>
<proteinExistence type="inferred from homology"/>
<evidence type="ECO:0000256" key="3">
    <source>
        <dbReference type="ARBA" id="ARBA00022558"/>
    </source>
</evidence>
<accession>A0A1B4PZX0</accession>
<dbReference type="PANTHER" id="PTHR30251">
    <property type="entry name" value="PILUS ASSEMBLY CHAPERONE"/>
    <property type="match status" value="1"/>
</dbReference>
<evidence type="ECO:0000256" key="1">
    <source>
        <dbReference type="ARBA" id="ARBA00004418"/>
    </source>
</evidence>
<dbReference type="InterPro" id="IPR008962">
    <property type="entry name" value="PapD-like_sf"/>
</dbReference>
<feature type="chain" id="PRO_5008567701" evidence="9">
    <location>
        <begin position="26"/>
        <end position="251"/>
    </location>
</feature>
<keyword evidence="5" id="KW-0574">Periplasm</keyword>
<dbReference type="InterPro" id="IPR013783">
    <property type="entry name" value="Ig-like_fold"/>
</dbReference>
<comment type="subcellular location">
    <subcellularLocation>
        <location evidence="1 8">Periplasm</location>
    </subcellularLocation>
</comment>
<evidence type="ECO:0000256" key="6">
    <source>
        <dbReference type="ARBA" id="ARBA00023186"/>
    </source>
</evidence>
<keyword evidence="3" id="KW-1029">Fimbrium biogenesis</keyword>
<evidence type="ECO:0000313" key="13">
    <source>
        <dbReference type="Proteomes" id="UP000094776"/>
    </source>
</evidence>
<evidence type="ECO:0000313" key="12">
    <source>
        <dbReference type="EMBL" id="AOK19449.1"/>
    </source>
</evidence>
<protein>
    <submittedName>
        <fullName evidence="12">Pilus assembly protein</fullName>
    </submittedName>
</protein>
<dbReference type="InterPro" id="IPR016148">
    <property type="entry name" value="Pili_assmbl_chaperone_C"/>
</dbReference>
<evidence type="ECO:0000256" key="5">
    <source>
        <dbReference type="ARBA" id="ARBA00022764"/>
    </source>
</evidence>
<feature type="signal peptide" evidence="9">
    <location>
        <begin position="1"/>
        <end position="25"/>
    </location>
</feature>
<dbReference type="GO" id="GO:0071555">
    <property type="term" value="P:cell wall organization"/>
    <property type="evidence" value="ECO:0007669"/>
    <property type="project" value="InterPro"/>
</dbReference>
<comment type="similarity">
    <text evidence="2 8">Belongs to the periplasmic pilus chaperone family.</text>
</comment>
<dbReference type="InterPro" id="IPR036316">
    <property type="entry name" value="Pili_assmbl_chap_C_dom_sf"/>
</dbReference>
<dbReference type="EMBL" id="CP013444">
    <property type="protein sequence ID" value="AOK19449.1"/>
    <property type="molecule type" value="Genomic_DNA"/>
</dbReference>
<evidence type="ECO:0000256" key="8">
    <source>
        <dbReference type="RuleBase" id="RU003918"/>
    </source>
</evidence>
<dbReference type="PROSITE" id="PS00635">
    <property type="entry name" value="PILI_CHAPERONE"/>
    <property type="match status" value="1"/>
</dbReference>
<dbReference type="PRINTS" id="PR00969">
    <property type="entry name" value="CHAPERONPILI"/>
</dbReference>
<organism evidence="12 13">
    <name type="scientific">Burkholderia cepacia</name>
    <name type="common">Pseudomonas cepacia</name>
    <dbReference type="NCBI Taxonomy" id="292"/>
    <lineage>
        <taxon>Bacteria</taxon>
        <taxon>Pseudomonadati</taxon>
        <taxon>Pseudomonadota</taxon>
        <taxon>Betaproteobacteria</taxon>
        <taxon>Burkholderiales</taxon>
        <taxon>Burkholderiaceae</taxon>
        <taxon>Burkholderia</taxon>
        <taxon>Burkholderia cepacia complex</taxon>
    </lineage>
</organism>
<dbReference type="InterPro" id="IPR050643">
    <property type="entry name" value="Periplasmic_pilus_chap"/>
</dbReference>
<feature type="domain" description="Pili assembly chaperone C-terminal" evidence="11">
    <location>
        <begin position="175"/>
        <end position="236"/>
    </location>
</feature>
<dbReference type="SUPFAM" id="SSF49584">
    <property type="entry name" value="Periplasmic chaperone C-domain"/>
    <property type="match status" value="1"/>
</dbReference>
<dbReference type="InterPro" id="IPR016147">
    <property type="entry name" value="Pili_assmbl_chaperone_N"/>
</dbReference>
<keyword evidence="7" id="KW-0393">Immunoglobulin domain</keyword>
<evidence type="ECO:0000256" key="7">
    <source>
        <dbReference type="ARBA" id="ARBA00023319"/>
    </source>
</evidence>
<evidence type="ECO:0000259" key="11">
    <source>
        <dbReference type="Pfam" id="PF02753"/>
    </source>
</evidence>
<name>A0A1B4PZX0_BURCE</name>